<sequence>VECENHPRVDPPVSGRYPTPAALIIRLVKRIGISATLFRNFAEYSALVLKRMLVDESVQTNREMERKTFEERVFKEGMELWMRQKEHELKRRNQERKEMKEMLENYWPWGNRNDSRPRGLRNLRLEELFPNKDYINAKRHVGVLDLGRQGGGAPIFSNGNKLTKTHEDPALRFQFGSKDLRKCVDNNLRYKTNRQQQQEYKKELDKLVEEKRHKRLAEKDEEKRFQEERGWSDERTLKNIQSHEPQETKYQSNEIKNRCDKISNENSSNKPSSRLAPSTYHKKNFIPVGRNRKLSPLSHSKDDGVELVTLLAKDRKYPPRIPLCSSDITSEKKMGNGTLRIWNRQGSAYLRALGEQMTSKQEKIKEFKANELEKSKQHFSTWSGFWGRPGNGAPLSDLRKRCLDNMLYPKMTPIGVH</sequence>
<name>A0A9N9TA18_PHYSR</name>
<evidence type="ECO:0000256" key="1">
    <source>
        <dbReference type="SAM" id="Coils"/>
    </source>
</evidence>
<dbReference type="Proteomes" id="UP001153712">
    <property type="component" value="Chromosome 1"/>
</dbReference>
<evidence type="ECO:0000313" key="4">
    <source>
        <dbReference type="Proteomes" id="UP001153712"/>
    </source>
</evidence>
<proteinExistence type="predicted"/>
<evidence type="ECO:0000313" key="3">
    <source>
        <dbReference type="EMBL" id="CAG9854069.1"/>
    </source>
</evidence>
<feature type="compositionally biased region" description="Polar residues" evidence="2">
    <location>
        <begin position="238"/>
        <end position="253"/>
    </location>
</feature>
<feature type="non-terminal residue" evidence="3">
    <location>
        <position position="1"/>
    </location>
</feature>
<evidence type="ECO:0000256" key="2">
    <source>
        <dbReference type="SAM" id="MobiDB-lite"/>
    </source>
</evidence>
<dbReference type="OrthoDB" id="8185397at2759"/>
<feature type="coiled-coil region" evidence="1">
    <location>
        <begin position="190"/>
        <end position="217"/>
    </location>
</feature>
<reference evidence="3" key="1">
    <citation type="submission" date="2022-01" db="EMBL/GenBank/DDBJ databases">
        <authorList>
            <person name="King R."/>
        </authorList>
    </citation>
    <scope>NUCLEOTIDE SEQUENCE</scope>
</reference>
<dbReference type="AlphaFoldDB" id="A0A9N9TA18"/>
<gene>
    <name evidence="3" type="ORF">PHYEVI_LOCUS534</name>
</gene>
<protein>
    <submittedName>
        <fullName evidence="3">Uncharacterized protein</fullName>
    </submittedName>
</protein>
<dbReference type="EMBL" id="OU900094">
    <property type="protein sequence ID" value="CAG9854069.1"/>
    <property type="molecule type" value="Genomic_DNA"/>
</dbReference>
<accession>A0A9N9TA18</accession>
<keyword evidence="1" id="KW-0175">Coiled coil</keyword>
<feature type="region of interest" description="Disordered" evidence="2">
    <location>
        <begin position="234"/>
        <end position="253"/>
    </location>
</feature>
<organism evidence="3 4">
    <name type="scientific">Phyllotreta striolata</name>
    <name type="common">Striped flea beetle</name>
    <name type="synonym">Crioceris striolata</name>
    <dbReference type="NCBI Taxonomy" id="444603"/>
    <lineage>
        <taxon>Eukaryota</taxon>
        <taxon>Metazoa</taxon>
        <taxon>Ecdysozoa</taxon>
        <taxon>Arthropoda</taxon>
        <taxon>Hexapoda</taxon>
        <taxon>Insecta</taxon>
        <taxon>Pterygota</taxon>
        <taxon>Neoptera</taxon>
        <taxon>Endopterygota</taxon>
        <taxon>Coleoptera</taxon>
        <taxon>Polyphaga</taxon>
        <taxon>Cucujiformia</taxon>
        <taxon>Chrysomeloidea</taxon>
        <taxon>Chrysomelidae</taxon>
        <taxon>Galerucinae</taxon>
        <taxon>Alticini</taxon>
        <taxon>Phyllotreta</taxon>
    </lineage>
</organism>
<keyword evidence="4" id="KW-1185">Reference proteome</keyword>